<dbReference type="InterPro" id="IPR052155">
    <property type="entry name" value="Biofilm_reg_signaling"/>
</dbReference>
<dbReference type="InterPro" id="IPR000160">
    <property type="entry name" value="GGDEF_dom"/>
</dbReference>
<keyword evidence="7" id="KW-1133">Transmembrane helix</keyword>
<dbReference type="Proteomes" id="UP000243451">
    <property type="component" value="Unassembled WGS sequence"/>
</dbReference>
<dbReference type="GO" id="GO:0005886">
    <property type="term" value="C:plasma membrane"/>
    <property type="evidence" value="ECO:0007669"/>
    <property type="project" value="UniProtKB-SubCell"/>
</dbReference>
<keyword evidence="5" id="KW-0808">Transferase</keyword>
<dbReference type="SMART" id="SM00052">
    <property type="entry name" value="EAL"/>
    <property type="match status" value="1"/>
</dbReference>
<feature type="transmembrane region" description="Helical" evidence="7">
    <location>
        <begin position="127"/>
        <end position="144"/>
    </location>
</feature>
<feature type="transmembrane region" description="Helical" evidence="7">
    <location>
        <begin position="87"/>
        <end position="107"/>
    </location>
</feature>
<keyword evidence="4" id="KW-0973">c-di-GMP</keyword>
<dbReference type="FunFam" id="3.20.20.450:FF:000001">
    <property type="entry name" value="Cyclic di-GMP phosphodiesterase yahA"/>
    <property type="match status" value="1"/>
</dbReference>
<evidence type="ECO:0000256" key="2">
    <source>
        <dbReference type="ARBA" id="ARBA00004533"/>
    </source>
</evidence>
<dbReference type="PROSITE" id="PS50883">
    <property type="entry name" value="EAL"/>
    <property type="match status" value="1"/>
</dbReference>
<comment type="subcellular location">
    <subcellularLocation>
        <location evidence="2">Cell inner membrane</location>
    </subcellularLocation>
</comment>
<comment type="catalytic activity">
    <reaction evidence="6">
        <text>3',3'-c-di-GMP + H2O = 5'-phosphoguanylyl(3'-&gt;5')guanosine + H(+)</text>
        <dbReference type="Rhea" id="RHEA:24902"/>
        <dbReference type="ChEBI" id="CHEBI:15377"/>
        <dbReference type="ChEBI" id="CHEBI:15378"/>
        <dbReference type="ChEBI" id="CHEBI:58754"/>
        <dbReference type="ChEBI" id="CHEBI:58805"/>
        <dbReference type="EC" id="3.1.4.52"/>
    </reaction>
    <physiologicalReaction direction="left-to-right" evidence="6">
        <dbReference type="Rhea" id="RHEA:24903"/>
    </physiologicalReaction>
</comment>
<dbReference type="NCBIfam" id="TIGR00229">
    <property type="entry name" value="sensory_box"/>
    <property type="match status" value="1"/>
</dbReference>
<protein>
    <recommendedName>
        <fullName evidence="3">cyclic-guanylate-specific phosphodiesterase</fullName>
        <ecNumber evidence="3">3.1.4.52</ecNumber>
    </recommendedName>
</protein>
<evidence type="ECO:0000259" key="8">
    <source>
        <dbReference type="PROSITE" id="PS50112"/>
    </source>
</evidence>
<keyword evidence="7" id="KW-0472">Membrane</keyword>
<gene>
    <name evidence="11" type="ORF">C1949_08730</name>
</gene>
<feature type="domain" description="GGDEF" evidence="10">
    <location>
        <begin position="441"/>
        <end position="573"/>
    </location>
</feature>
<comment type="caution">
    <text evidence="11">The sequence shown here is derived from an EMBL/GenBank/DDBJ whole genome shotgun (WGS) entry which is preliminary data.</text>
</comment>
<dbReference type="CDD" id="cd01948">
    <property type="entry name" value="EAL"/>
    <property type="match status" value="1"/>
</dbReference>
<name>A0A2P4EW12_9GAMM</name>
<dbReference type="NCBIfam" id="TIGR00254">
    <property type="entry name" value="GGDEF"/>
    <property type="match status" value="1"/>
</dbReference>
<evidence type="ECO:0000259" key="10">
    <source>
        <dbReference type="PROSITE" id="PS50887"/>
    </source>
</evidence>
<dbReference type="InterPro" id="IPR000014">
    <property type="entry name" value="PAS"/>
</dbReference>
<dbReference type="InterPro" id="IPR013656">
    <property type="entry name" value="PAS_4"/>
</dbReference>
<dbReference type="InterPro" id="IPR035965">
    <property type="entry name" value="PAS-like_dom_sf"/>
</dbReference>
<reference evidence="11 12" key="1">
    <citation type="submission" date="2018-01" db="EMBL/GenBank/DDBJ databases">
        <title>Draft genome of the type strain Pseudomonas oceani DSM 100277 isolated from the deep water in Okinawa trough, northwestern Pacific Ocean.</title>
        <authorList>
            <person name="Gomila M."/>
            <person name="Mulet M."/>
            <person name="Garcia-Valdes E."/>
            <person name="Lalucat J."/>
        </authorList>
    </citation>
    <scope>NUCLEOTIDE SEQUENCE [LARGE SCALE GENOMIC DNA]</scope>
    <source>
        <strain evidence="11 12">DSM 100277</strain>
    </source>
</reference>
<evidence type="ECO:0000256" key="3">
    <source>
        <dbReference type="ARBA" id="ARBA00012282"/>
    </source>
</evidence>
<dbReference type="SUPFAM" id="SSF141868">
    <property type="entry name" value="EAL domain-like"/>
    <property type="match status" value="1"/>
</dbReference>
<dbReference type="GO" id="GO:0071111">
    <property type="term" value="F:cyclic-guanylate-specific phosphodiesterase activity"/>
    <property type="evidence" value="ECO:0007669"/>
    <property type="project" value="UniProtKB-EC"/>
</dbReference>
<dbReference type="Pfam" id="PF00990">
    <property type="entry name" value="GGDEF"/>
    <property type="match status" value="1"/>
</dbReference>
<sequence>MPIPLRHLWLFSSRDSSHRTGLRRAVLLLGAMCLALVAVALLPPLQWLHDPASYLPLHMLLETLAIIAASLVFAISWACYRRLKTDTLLSLACGFAGVALLDFSHMLSFQGMPVFITPADPEKAINFWLAARGMAAGTMLWVALRPWKASGHRLERWAILGLSLFAVTMVYLTVFRHPYLLPRTFVGGQGLTAYKVSLEYLLIAVHLFTACCFWRSIREPQPFNVTALFCASLAMALGELCFTLYTSFTDQFNLLGHVFKVIAYWLLYKGIFVEAIEQPYDQLTRSRAQLQATFDAIPDMLFELDERERIINCHASADARLKVDPKQMIGKSMPELLSGDLLQQCRQTMRNASKRGYAQSQPFILEQPGQALWLQLSVSTRKLGGRPNGHVLLVRDVSLLKQQEERILHLAHFDSLTGLPNQTLFRQRVTLALGQARRHQQSVALLLIDLDHFKHINDTLGHRAGDQLLCAVAKRLRPHLRTEDILSRQGGDEFILALPDIEAQGAMHAAQRLLGDLLEPLHFGNHVTTTSASIGIALYPNDSDNLESLVQHADAAMYLAKQRGRNNVQFYTADLQARMSRLMELENALRTAIEHNELCLYYQPQWALVGQRLTGFEVLLRWQHPTLGSISPAEFIPVAESSGQIAQIGHWVLKQGLAQLARWRHKGLDTLLAINLSAVQFRSTDLAEQIAELLESYQIPPECLELELTEGTAMEDPAQARLQLSSLRQLGVRLAIDDFGTGFSSLAQLRHFPVDTLKIDRSFVQDIDHDQGSADMVRSIIQMAHNLGISTLAEGVETARQLQLLQQLECEAIQGFLWGQPLDCASAETLLASKNSAAILP</sequence>
<proteinExistence type="predicted"/>
<feature type="transmembrane region" description="Helical" evidence="7">
    <location>
        <begin position="156"/>
        <end position="174"/>
    </location>
</feature>
<comment type="cofactor">
    <cofactor evidence="1">
        <name>Mg(2+)</name>
        <dbReference type="ChEBI" id="CHEBI:18420"/>
    </cofactor>
</comment>
<feature type="domain" description="EAL" evidence="9">
    <location>
        <begin position="582"/>
        <end position="835"/>
    </location>
</feature>
<dbReference type="FunFam" id="3.30.70.270:FF:000001">
    <property type="entry name" value="Diguanylate cyclase domain protein"/>
    <property type="match status" value="1"/>
</dbReference>
<feature type="transmembrane region" description="Helical" evidence="7">
    <location>
        <begin position="54"/>
        <end position="80"/>
    </location>
</feature>
<dbReference type="PANTHER" id="PTHR44757">
    <property type="entry name" value="DIGUANYLATE CYCLASE DGCP"/>
    <property type="match status" value="1"/>
</dbReference>
<dbReference type="PROSITE" id="PS50887">
    <property type="entry name" value="GGDEF"/>
    <property type="match status" value="1"/>
</dbReference>
<dbReference type="InterPro" id="IPR035919">
    <property type="entry name" value="EAL_sf"/>
</dbReference>
<keyword evidence="7" id="KW-0812">Transmembrane</keyword>
<evidence type="ECO:0000256" key="5">
    <source>
        <dbReference type="ARBA" id="ARBA00022777"/>
    </source>
</evidence>
<feature type="domain" description="PAS" evidence="8">
    <location>
        <begin position="286"/>
        <end position="356"/>
    </location>
</feature>
<feature type="transmembrane region" description="Helical" evidence="7">
    <location>
        <begin position="194"/>
        <end position="214"/>
    </location>
</feature>
<dbReference type="InterPro" id="IPR033425">
    <property type="entry name" value="MASE3"/>
</dbReference>
<dbReference type="CDD" id="cd00130">
    <property type="entry name" value="PAS"/>
    <property type="match status" value="1"/>
</dbReference>
<feature type="transmembrane region" description="Helical" evidence="7">
    <location>
        <begin position="226"/>
        <end position="245"/>
    </location>
</feature>
<dbReference type="InterPro" id="IPR001633">
    <property type="entry name" value="EAL_dom"/>
</dbReference>
<dbReference type="RefSeq" id="WP_104738096.1">
    <property type="nucleotide sequence ID" value="NZ_BMHR01000007.1"/>
</dbReference>
<keyword evidence="12" id="KW-1185">Reference proteome</keyword>
<evidence type="ECO:0000313" key="12">
    <source>
        <dbReference type="Proteomes" id="UP000243451"/>
    </source>
</evidence>
<dbReference type="SUPFAM" id="SSF55785">
    <property type="entry name" value="PYP-like sensor domain (PAS domain)"/>
    <property type="match status" value="1"/>
</dbReference>
<organism evidence="11 12">
    <name type="scientific">Halopseudomonas oceani</name>
    <dbReference type="NCBI Taxonomy" id="1708783"/>
    <lineage>
        <taxon>Bacteria</taxon>
        <taxon>Pseudomonadati</taxon>
        <taxon>Pseudomonadota</taxon>
        <taxon>Gammaproteobacteria</taxon>
        <taxon>Pseudomonadales</taxon>
        <taxon>Pseudomonadaceae</taxon>
        <taxon>Halopseudomonas</taxon>
    </lineage>
</organism>
<dbReference type="OrthoDB" id="9804951at2"/>
<dbReference type="PANTHER" id="PTHR44757:SF2">
    <property type="entry name" value="BIOFILM ARCHITECTURE MAINTENANCE PROTEIN MBAA"/>
    <property type="match status" value="1"/>
</dbReference>
<dbReference type="Gene3D" id="3.30.450.20">
    <property type="entry name" value="PAS domain"/>
    <property type="match status" value="1"/>
</dbReference>
<dbReference type="Gene3D" id="3.20.20.450">
    <property type="entry name" value="EAL domain"/>
    <property type="match status" value="1"/>
</dbReference>
<dbReference type="EMBL" id="PPSK01000006">
    <property type="protein sequence ID" value="POB03779.1"/>
    <property type="molecule type" value="Genomic_DNA"/>
</dbReference>
<dbReference type="Gene3D" id="3.30.70.270">
    <property type="match status" value="1"/>
</dbReference>
<dbReference type="GO" id="GO:0016301">
    <property type="term" value="F:kinase activity"/>
    <property type="evidence" value="ECO:0007669"/>
    <property type="project" value="UniProtKB-KW"/>
</dbReference>
<evidence type="ECO:0000256" key="6">
    <source>
        <dbReference type="ARBA" id="ARBA00051114"/>
    </source>
</evidence>
<dbReference type="SUPFAM" id="SSF55073">
    <property type="entry name" value="Nucleotide cyclase"/>
    <property type="match status" value="1"/>
</dbReference>
<dbReference type="EC" id="3.1.4.52" evidence="3"/>
<dbReference type="AlphaFoldDB" id="A0A2P4EW12"/>
<dbReference type="InterPro" id="IPR029787">
    <property type="entry name" value="Nucleotide_cyclase"/>
</dbReference>
<evidence type="ECO:0000259" key="9">
    <source>
        <dbReference type="PROSITE" id="PS50883"/>
    </source>
</evidence>
<evidence type="ECO:0000313" key="11">
    <source>
        <dbReference type="EMBL" id="POB03779.1"/>
    </source>
</evidence>
<accession>A0A2P4EW12</accession>
<dbReference type="InterPro" id="IPR043128">
    <property type="entry name" value="Rev_trsase/Diguanyl_cyclase"/>
</dbReference>
<dbReference type="PROSITE" id="PS50112">
    <property type="entry name" value="PAS"/>
    <property type="match status" value="1"/>
</dbReference>
<dbReference type="SMART" id="SM00091">
    <property type="entry name" value="PAS"/>
    <property type="match status" value="1"/>
</dbReference>
<dbReference type="CDD" id="cd01949">
    <property type="entry name" value="GGDEF"/>
    <property type="match status" value="1"/>
</dbReference>
<dbReference type="Pfam" id="PF08448">
    <property type="entry name" value="PAS_4"/>
    <property type="match status" value="1"/>
</dbReference>
<dbReference type="SMART" id="SM00267">
    <property type="entry name" value="GGDEF"/>
    <property type="match status" value="1"/>
</dbReference>
<dbReference type="Pfam" id="PF17159">
    <property type="entry name" value="MASE3"/>
    <property type="match status" value="1"/>
</dbReference>
<keyword evidence="5" id="KW-0418">Kinase</keyword>
<evidence type="ECO:0000256" key="7">
    <source>
        <dbReference type="SAM" id="Phobius"/>
    </source>
</evidence>
<dbReference type="Pfam" id="PF00563">
    <property type="entry name" value="EAL"/>
    <property type="match status" value="1"/>
</dbReference>
<dbReference type="GO" id="GO:0071732">
    <property type="term" value="P:cellular response to nitric oxide"/>
    <property type="evidence" value="ECO:0007669"/>
    <property type="project" value="UniProtKB-ARBA"/>
</dbReference>
<evidence type="ECO:0000256" key="1">
    <source>
        <dbReference type="ARBA" id="ARBA00001946"/>
    </source>
</evidence>
<evidence type="ECO:0000256" key="4">
    <source>
        <dbReference type="ARBA" id="ARBA00022636"/>
    </source>
</evidence>
<feature type="transmembrane region" description="Helical" evidence="7">
    <location>
        <begin position="21"/>
        <end position="42"/>
    </location>
</feature>